<organism evidence="2 3">
    <name type="scientific">Laccaria amethystina LaAM-08-1</name>
    <dbReference type="NCBI Taxonomy" id="1095629"/>
    <lineage>
        <taxon>Eukaryota</taxon>
        <taxon>Fungi</taxon>
        <taxon>Dikarya</taxon>
        <taxon>Basidiomycota</taxon>
        <taxon>Agaricomycotina</taxon>
        <taxon>Agaricomycetes</taxon>
        <taxon>Agaricomycetidae</taxon>
        <taxon>Agaricales</taxon>
        <taxon>Agaricineae</taxon>
        <taxon>Hydnangiaceae</taxon>
        <taxon>Laccaria</taxon>
    </lineage>
</organism>
<proteinExistence type="predicted"/>
<dbReference type="OrthoDB" id="3055037at2759"/>
<name>A0A0C9WT61_9AGAR</name>
<feature type="domain" description="CxC5 like cysteine cluster associated with KDZ" evidence="1">
    <location>
        <begin position="111"/>
        <end position="194"/>
    </location>
</feature>
<evidence type="ECO:0000259" key="1">
    <source>
        <dbReference type="Pfam" id="PF18718"/>
    </source>
</evidence>
<accession>A0A0C9WT61</accession>
<protein>
    <recommendedName>
        <fullName evidence="1">CxC5 like cysteine cluster associated with KDZ domain-containing protein</fullName>
    </recommendedName>
</protein>
<dbReference type="Proteomes" id="UP000054477">
    <property type="component" value="Unassembled WGS sequence"/>
</dbReference>
<evidence type="ECO:0000313" key="3">
    <source>
        <dbReference type="Proteomes" id="UP000054477"/>
    </source>
</evidence>
<keyword evidence="3" id="KW-1185">Reference proteome</keyword>
<dbReference type="EMBL" id="KN838769">
    <property type="protein sequence ID" value="KIJ95035.1"/>
    <property type="molecule type" value="Genomic_DNA"/>
</dbReference>
<sequence>MLLIDLLEQLKGHAVLQGISLSVLMTLTRLTSHLKRDILQPQSICQSDPEYAPDKLPASISSFLSDAVKIPNEHVHDYWSLLKDYIWNMPTTPLSSEDYTLFKEHGWVYGITALTLYPPNSVCINPDCANIAPLKKEEQCKAVVYTLSNGVQPAWNVHVYCPKCQTNYHNNFSVQDGVRTYYMGIPSYILVGEQSHDGKSVNDVREGISDYMRINGGVCMVSTWGKSETQEKCVVPRCFRPM</sequence>
<dbReference type="STRING" id="1095629.A0A0C9WT61"/>
<reference evidence="2 3" key="1">
    <citation type="submission" date="2014-04" db="EMBL/GenBank/DDBJ databases">
        <authorList>
            <consortium name="DOE Joint Genome Institute"/>
            <person name="Kuo A."/>
            <person name="Kohler A."/>
            <person name="Nagy L.G."/>
            <person name="Floudas D."/>
            <person name="Copeland A."/>
            <person name="Barry K.W."/>
            <person name="Cichocki N."/>
            <person name="Veneault-Fourrey C."/>
            <person name="LaButti K."/>
            <person name="Lindquist E.A."/>
            <person name="Lipzen A."/>
            <person name="Lundell T."/>
            <person name="Morin E."/>
            <person name="Murat C."/>
            <person name="Sun H."/>
            <person name="Tunlid A."/>
            <person name="Henrissat B."/>
            <person name="Grigoriev I.V."/>
            <person name="Hibbett D.S."/>
            <person name="Martin F."/>
            <person name="Nordberg H.P."/>
            <person name="Cantor M.N."/>
            <person name="Hua S.X."/>
        </authorList>
    </citation>
    <scope>NUCLEOTIDE SEQUENCE [LARGE SCALE GENOMIC DNA]</scope>
    <source>
        <strain evidence="2 3">LaAM-08-1</strain>
    </source>
</reference>
<evidence type="ECO:0000313" key="2">
    <source>
        <dbReference type="EMBL" id="KIJ95035.1"/>
    </source>
</evidence>
<dbReference type="HOGENOM" id="CLU_074887_0_0_1"/>
<dbReference type="AlphaFoldDB" id="A0A0C9WT61"/>
<dbReference type="InterPro" id="IPR041539">
    <property type="entry name" value="CxC5"/>
</dbReference>
<gene>
    <name evidence="2" type="ORF">K443DRAFT_639788</name>
</gene>
<dbReference type="Pfam" id="PF18718">
    <property type="entry name" value="CxC5"/>
    <property type="match status" value="1"/>
</dbReference>
<reference evidence="3" key="2">
    <citation type="submission" date="2015-01" db="EMBL/GenBank/DDBJ databases">
        <title>Evolutionary Origins and Diversification of the Mycorrhizal Mutualists.</title>
        <authorList>
            <consortium name="DOE Joint Genome Institute"/>
            <consortium name="Mycorrhizal Genomics Consortium"/>
            <person name="Kohler A."/>
            <person name="Kuo A."/>
            <person name="Nagy L.G."/>
            <person name="Floudas D."/>
            <person name="Copeland A."/>
            <person name="Barry K.W."/>
            <person name="Cichocki N."/>
            <person name="Veneault-Fourrey C."/>
            <person name="LaButti K."/>
            <person name="Lindquist E.A."/>
            <person name="Lipzen A."/>
            <person name="Lundell T."/>
            <person name="Morin E."/>
            <person name="Murat C."/>
            <person name="Riley R."/>
            <person name="Ohm R."/>
            <person name="Sun H."/>
            <person name="Tunlid A."/>
            <person name="Henrissat B."/>
            <person name="Grigoriev I.V."/>
            <person name="Hibbett D.S."/>
            <person name="Martin F."/>
        </authorList>
    </citation>
    <scope>NUCLEOTIDE SEQUENCE [LARGE SCALE GENOMIC DNA]</scope>
    <source>
        <strain evidence="3">LaAM-08-1</strain>
    </source>
</reference>